<dbReference type="Pfam" id="PF15871">
    <property type="entry name" value="JMY"/>
    <property type="match status" value="1"/>
</dbReference>
<dbReference type="PANTHER" id="PTHR23330:SF6">
    <property type="entry name" value="WASP HOMOLOG-ASSOCIATED PROTEIN WITH ACTIN, MEMBRANES AND MICROTUBULES"/>
    <property type="match status" value="1"/>
</dbReference>
<keyword evidence="5" id="KW-0009">Actin-binding</keyword>
<feature type="domain" description="WH2" evidence="8">
    <location>
        <begin position="706"/>
        <end position="723"/>
    </location>
</feature>
<feature type="region of interest" description="Disordered" evidence="7">
    <location>
        <begin position="478"/>
        <end position="507"/>
    </location>
</feature>
<reference evidence="9" key="2">
    <citation type="submission" date="2025-09" db="UniProtKB">
        <authorList>
            <consortium name="Ensembl"/>
        </authorList>
    </citation>
    <scope>IDENTIFICATION</scope>
</reference>
<evidence type="ECO:0000256" key="4">
    <source>
        <dbReference type="ARBA" id="ARBA00023136"/>
    </source>
</evidence>
<feature type="compositionally biased region" description="Pro residues" evidence="7">
    <location>
        <begin position="606"/>
        <end position="662"/>
    </location>
</feature>
<dbReference type="Pfam" id="PF15920">
    <property type="entry name" value="WHAMM-JMY_N"/>
    <property type="match status" value="1"/>
</dbReference>
<organism evidence="9 10">
    <name type="scientific">Cyprinus carpio carpio</name>
    <dbReference type="NCBI Taxonomy" id="630221"/>
    <lineage>
        <taxon>Eukaryota</taxon>
        <taxon>Metazoa</taxon>
        <taxon>Chordata</taxon>
        <taxon>Craniata</taxon>
        <taxon>Vertebrata</taxon>
        <taxon>Euteleostomi</taxon>
        <taxon>Actinopterygii</taxon>
        <taxon>Neopterygii</taxon>
        <taxon>Teleostei</taxon>
        <taxon>Ostariophysi</taxon>
        <taxon>Cypriniformes</taxon>
        <taxon>Cyprinidae</taxon>
        <taxon>Cyprininae</taxon>
        <taxon>Cyprinus</taxon>
    </lineage>
</organism>
<dbReference type="GO" id="GO:0030659">
    <property type="term" value="C:cytoplasmic vesicle membrane"/>
    <property type="evidence" value="ECO:0007669"/>
    <property type="project" value="UniProtKB-SubCell"/>
</dbReference>
<dbReference type="SMART" id="SM00246">
    <property type="entry name" value="WH2"/>
    <property type="match status" value="2"/>
</dbReference>
<evidence type="ECO:0000256" key="5">
    <source>
        <dbReference type="ARBA" id="ARBA00023203"/>
    </source>
</evidence>
<dbReference type="GO" id="GO:0034314">
    <property type="term" value="P:Arp2/3 complex-mediated actin nucleation"/>
    <property type="evidence" value="ECO:0007669"/>
    <property type="project" value="TreeGrafter"/>
</dbReference>
<dbReference type="InterPro" id="IPR031808">
    <property type="entry name" value="JMY/WHAMM_N"/>
</dbReference>
<accession>A0A9J8ALM3</accession>
<keyword evidence="6" id="KW-0968">Cytoplasmic vesicle</keyword>
<dbReference type="GeneTree" id="ENSGT00510000046704"/>
<sequence length="766" mass="87203">MSDADSERLDSLDGWVAVKRDAFDDSESHKLRFIVEWNEIETKFAVTCHNRTLQRRGDASGSCAGLFSSAQLTHVHAQLSGVRDELGPLFPELTRFREPRLWELLFSSAPRSDADAACRQLERYLGAAVDACGRKIVLDALFSVTAADEHEYFENLQEFKCRAMRDEMTRAKDTLLALLQTHPSTDGLQRLMKIYEEEDETYRELVSVATQFYQNLLQPFRDMREIATLYKTEILKCLQYEELGPKRVSELEAEMNEWSQRGGQAVHSIQDITADYFRDTSRALTGMVKQMEQDQKRFGHASWAMATPRQEKLRVLLAKETLQYMTAKEMCIKRKRDEIREKMHAVTAGGSEGVSVVRELELQYYETQLEIHDCRFEILRNEELLLLTQIKSTQRQIKGVFGPHKWCDRQQYLITELQEQVVYYDTCEDPEELQDVQVDISPTHSHLQQHLKQLESKRGAISSRRAYLRNQRELCVQAHEQQQRSVTQRSEQHRQHHSAQLKRERRRAEEEQMKQWVENERAKTLNRVRCFRERHQGQYALQTAHVKPVSHDSSRGDSSQPLSILSLGPQNSTPHRKRRSQKKRDIPVQILLPPGSASAQPDQTLPAPPPLLPPNPPPLLPAPPPPLPPNPPPPLPPAPPPLPPNPPPLLPPPPPAPPPAPPISAKLPVRNTLEQNSGSMDELLASLQRGQKQLRKVTVSAESGDARNSLLSAIRQGVTLKKVPPSSGPMHSSDSELERSIKAAMMRMKKVSNDSDDEEPSGDWES</sequence>
<evidence type="ECO:0000256" key="2">
    <source>
        <dbReference type="ARBA" id="ARBA00022490"/>
    </source>
</evidence>
<evidence type="ECO:0000256" key="3">
    <source>
        <dbReference type="ARBA" id="ARBA00023054"/>
    </source>
</evidence>
<evidence type="ECO:0000256" key="1">
    <source>
        <dbReference type="ARBA" id="ARBA00004156"/>
    </source>
</evidence>
<dbReference type="Pfam" id="PF02205">
    <property type="entry name" value="WH2"/>
    <property type="match status" value="1"/>
</dbReference>
<dbReference type="InterPro" id="IPR031738">
    <property type="entry name" value="JMY/WHAMM"/>
</dbReference>
<feature type="compositionally biased region" description="Basic residues" evidence="7">
    <location>
        <begin position="494"/>
        <end position="505"/>
    </location>
</feature>
<feature type="compositionally biased region" description="Polar residues" evidence="7">
    <location>
        <begin position="556"/>
        <end position="573"/>
    </location>
</feature>
<dbReference type="Proteomes" id="UP001108240">
    <property type="component" value="Unplaced"/>
</dbReference>
<dbReference type="PROSITE" id="PS51082">
    <property type="entry name" value="WH2"/>
    <property type="match status" value="1"/>
</dbReference>
<evidence type="ECO:0000259" key="8">
    <source>
        <dbReference type="PROSITE" id="PS51082"/>
    </source>
</evidence>
<keyword evidence="3" id="KW-0175">Coiled coil</keyword>
<name>A0A9J8ALM3_CYPCA</name>
<feature type="region of interest" description="Disordered" evidence="7">
    <location>
        <begin position="542"/>
        <end position="687"/>
    </location>
</feature>
<dbReference type="OMA" id="IQFYEIQ"/>
<dbReference type="Gene3D" id="6.10.280.150">
    <property type="match status" value="1"/>
</dbReference>
<keyword evidence="2" id="KW-0963">Cytoplasm</keyword>
<dbReference type="PANTHER" id="PTHR23330">
    <property type="entry name" value="P300 TRANSCRIPTIONAL COFACTOR JMY-RELATED"/>
    <property type="match status" value="1"/>
</dbReference>
<reference evidence="9" key="1">
    <citation type="submission" date="2025-08" db="UniProtKB">
        <authorList>
            <consortium name="Ensembl"/>
        </authorList>
    </citation>
    <scope>IDENTIFICATION</scope>
</reference>
<keyword evidence="10" id="KW-1185">Reference proteome</keyword>
<proteinExistence type="predicted"/>
<evidence type="ECO:0000313" key="9">
    <source>
        <dbReference type="Ensembl" id="ENSCCRP00000142160.1"/>
    </source>
</evidence>
<dbReference type="GO" id="GO:0003779">
    <property type="term" value="F:actin binding"/>
    <property type="evidence" value="ECO:0007669"/>
    <property type="project" value="UniProtKB-KW"/>
</dbReference>
<dbReference type="GO" id="GO:0071933">
    <property type="term" value="F:Arp2/3 complex binding"/>
    <property type="evidence" value="ECO:0007669"/>
    <property type="project" value="TreeGrafter"/>
</dbReference>
<evidence type="ECO:0000256" key="6">
    <source>
        <dbReference type="ARBA" id="ARBA00023329"/>
    </source>
</evidence>
<dbReference type="Ensembl" id="ENSCCRT00000196115.1">
    <property type="protein sequence ID" value="ENSCCRP00000142160.1"/>
    <property type="gene ID" value="ENSCCRG00000070235.1"/>
</dbReference>
<dbReference type="AlphaFoldDB" id="A0A9J8ALM3"/>
<dbReference type="InterPro" id="IPR003124">
    <property type="entry name" value="WH2_dom"/>
</dbReference>
<feature type="compositionally biased region" description="Polar residues" evidence="7">
    <location>
        <begin position="479"/>
        <end position="489"/>
    </location>
</feature>
<comment type="subcellular location">
    <subcellularLocation>
        <location evidence="1">Cytoplasmic vesicle membrane</location>
    </subcellularLocation>
</comment>
<keyword evidence="4" id="KW-0472">Membrane</keyword>
<evidence type="ECO:0000256" key="7">
    <source>
        <dbReference type="SAM" id="MobiDB-lite"/>
    </source>
</evidence>
<dbReference type="GO" id="GO:0006888">
    <property type="term" value="P:endoplasmic reticulum to Golgi vesicle-mediated transport"/>
    <property type="evidence" value="ECO:0007669"/>
    <property type="project" value="TreeGrafter"/>
</dbReference>
<protein>
    <submittedName>
        <fullName evidence="9">WASP homolog associated with actin, golgi membranes and microtubules</fullName>
    </submittedName>
</protein>
<dbReference type="GO" id="GO:0033116">
    <property type="term" value="C:endoplasmic reticulum-Golgi intermediate compartment membrane"/>
    <property type="evidence" value="ECO:0007669"/>
    <property type="project" value="TreeGrafter"/>
</dbReference>
<evidence type="ECO:0000313" key="10">
    <source>
        <dbReference type="Proteomes" id="UP001108240"/>
    </source>
</evidence>
<dbReference type="PRINTS" id="PR01217">
    <property type="entry name" value="PRICHEXTENSN"/>
</dbReference>